<comment type="caution">
    <text evidence="2">The sequence shown here is derived from an EMBL/GenBank/DDBJ whole genome shotgun (WGS) entry which is preliminary data.</text>
</comment>
<organism evidence="2 3">
    <name type="scientific">Austropuccinia psidii MF-1</name>
    <dbReference type="NCBI Taxonomy" id="1389203"/>
    <lineage>
        <taxon>Eukaryota</taxon>
        <taxon>Fungi</taxon>
        <taxon>Dikarya</taxon>
        <taxon>Basidiomycota</taxon>
        <taxon>Pucciniomycotina</taxon>
        <taxon>Pucciniomycetes</taxon>
        <taxon>Pucciniales</taxon>
        <taxon>Sphaerophragmiaceae</taxon>
        <taxon>Austropuccinia</taxon>
    </lineage>
</organism>
<dbReference type="EMBL" id="AVOT02019567">
    <property type="protein sequence ID" value="MBW0507211.1"/>
    <property type="molecule type" value="Genomic_DNA"/>
</dbReference>
<reference evidence="2" key="1">
    <citation type="submission" date="2021-03" db="EMBL/GenBank/DDBJ databases">
        <title>Draft genome sequence of rust myrtle Austropuccinia psidii MF-1, a brazilian biotype.</title>
        <authorList>
            <person name="Quecine M.C."/>
            <person name="Pachon D.M.R."/>
            <person name="Bonatelli M.L."/>
            <person name="Correr F.H."/>
            <person name="Franceschini L.M."/>
            <person name="Leite T.F."/>
            <person name="Margarido G.R.A."/>
            <person name="Almeida C.A."/>
            <person name="Ferrarezi J.A."/>
            <person name="Labate C.A."/>
        </authorList>
    </citation>
    <scope>NUCLEOTIDE SEQUENCE</scope>
    <source>
        <strain evidence="2">MF-1</strain>
    </source>
</reference>
<dbReference type="PANTHER" id="PTHR37984">
    <property type="entry name" value="PROTEIN CBG26694"/>
    <property type="match status" value="1"/>
</dbReference>
<dbReference type="InterPro" id="IPR012337">
    <property type="entry name" value="RNaseH-like_sf"/>
</dbReference>
<dbReference type="Pfam" id="PF17921">
    <property type="entry name" value="Integrase_H2C2"/>
    <property type="match status" value="1"/>
</dbReference>
<dbReference type="InterPro" id="IPR041588">
    <property type="entry name" value="Integrase_H2C2"/>
</dbReference>
<sequence length="305" mass="36787">MIDRDHIYLILQECHDWHYIGHMSEDRGKERVASTAWWPQWEKELIEYINTCEICQKADRKHRKKYGILQHIEEPKNPWETINMDWVKGNLQGGKENFNSFLVIVDSDRDPKFKSEFWTKHYDIVGTKLAFYTDYHPQTDGVAERMIQTMEEIIRRFWAYGMEYKNHEGYNYEWVTLQPEIQQAYNKRKNQVDFRLTEEFSRKHPVFLVSLVKNYHQKGEDKLPSRNKSHTLQEIVEVEDSPGQVKKTMKARKIRINGKNHRQYLVRFKSQKADKDKWLEEDAMPDEDLYPRRFRASGKAEESHK</sequence>
<accession>A0A9Q3DMV6</accession>
<proteinExistence type="predicted"/>
<dbReference type="Gene3D" id="1.10.340.70">
    <property type="match status" value="1"/>
</dbReference>
<dbReference type="Gene3D" id="3.30.420.10">
    <property type="entry name" value="Ribonuclease H-like superfamily/Ribonuclease H"/>
    <property type="match status" value="1"/>
</dbReference>
<dbReference type="InterPro" id="IPR036397">
    <property type="entry name" value="RNaseH_sf"/>
</dbReference>
<evidence type="ECO:0000313" key="3">
    <source>
        <dbReference type="Proteomes" id="UP000765509"/>
    </source>
</evidence>
<keyword evidence="3" id="KW-1185">Reference proteome</keyword>
<dbReference type="Proteomes" id="UP000765509">
    <property type="component" value="Unassembled WGS sequence"/>
</dbReference>
<dbReference type="InterPro" id="IPR050951">
    <property type="entry name" value="Retrovirus_Pol_polyprotein"/>
</dbReference>
<dbReference type="OrthoDB" id="2595244at2759"/>
<dbReference type="PANTHER" id="PTHR37984:SF5">
    <property type="entry name" value="PROTEIN NYNRIN-LIKE"/>
    <property type="match status" value="1"/>
</dbReference>
<evidence type="ECO:0000313" key="2">
    <source>
        <dbReference type="EMBL" id="MBW0507211.1"/>
    </source>
</evidence>
<dbReference type="GO" id="GO:0003676">
    <property type="term" value="F:nucleic acid binding"/>
    <property type="evidence" value="ECO:0007669"/>
    <property type="project" value="InterPro"/>
</dbReference>
<dbReference type="AlphaFoldDB" id="A0A9Q3DMV6"/>
<gene>
    <name evidence="2" type="ORF">O181_046926</name>
</gene>
<name>A0A9Q3DMV6_9BASI</name>
<feature type="domain" description="Integrase zinc-binding" evidence="1">
    <location>
        <begin position="3"/>
        <end position="58"/>
    </location>
</feature>
<dbReference type="SUPFAM" id="SSF53098">
    <property type="entry name" value="Ribonuclease H-like"/>
    <property type="match status" value="1"/>
</dbReference>
<protein>
    <recommendedName>
        <fullName evidence="1">Integrase zinc-binding domain-containing protein</fullName>
    </recommendedName>
</protein>
<evidence type="ECO:0000259" key="1">
    <source>
        <dbReference type="Pfam" id="PF17921"/>
    </source>
</evidence>